<dbReference type="InterPro" id="IPR012318">
    <property type="entry name" value="HTH_CRP"/>
</dbReference>
<keyword evidence="2" id="KW-0238">DNA-binding</keyword>
<dbReference type="GO" id="GO:0003677">
    <property type="term" value="F:DNA binding"/>
    <property type="evidence" value="ECO:0007669"/>
    <property type="project" value="UniProtKB-KW"/>
</dbReference>
<dbReference type="PRINTS" id="PR00034">
    <property type="entry name" value="HTHCRP"/>
</dbReference>
<dbReference type="CDD" id="cd00038">
    <property type="entry name" value="CAP_ED"/>
    <property type="match status" value="1"/>
</dbReference>
<dbReference type="InterPro" id="IPR018335">
    <property type="entry name" value="Tscrpt_reg_HTH_Crp-type_CS"/>
</dbReference>
<dbReference type="SMART" id="SM00100">
    <property type="entry name" value="cNMP"/>
    <property type="match status" value="1"/>
</dbReference>
<keyword evidence="1" id="KW-0805">Transcription regulation</keyword>
<sequence>MLKNFLSKVELFKNLDNTILEEIAGQFTVQVYLRNNVIFIENEKGDNLYVVRKGSLKIYRTVEDGREIMLDVLFPGCFFGEMALLDNFRRSASVQTREKSELLVMPGKIFATLVRQHPTIAFNIILVMSRRLRLANLQMESLALKDARSRIINAILRISQRQQNQESSSVLRYGINLTHQEIGDFSGTSRETVTRVVQELQEKKLISLKKRRLVVLDQDALENEYKKV</sequence>
<dbReference type="Gene3D" id="1.10.10.10">
    <property type="entry name" value="Winged helix-like DNA-binding domain superfamily/Winged helix DNA-binding domain"/>
    <property type="match status" value="1"/>
</dbReference>
<dbReference type="GO" id="GO:0005829">
    <property type="term" value="C:cytosol"/>
    <property type="evidence" value="ECO:0007669"/>
    <property type="project" value="TreeGrafter"/>
</dbReference>
<evidence type="ECO:0000256" key="3">
    <source>
        <dbReference type="ARBA" id="ARBA00023163"/>
    </source>
</evidence>
<proteinExistence type="predicted"/>
<dbReference type="CDD" id="cd00092">
    <property type="entry name" value="HTH_CRP"/>
    <property type="match status" value="1"/>
</dbReference>
<dbReference type="AlphaFoldDB" id="A0A9X4GZZ6"/>
<dbReference type="PANTHER" id="PTHR24567">
    <property type="entry name" value="CRP FAMILY TRANSCRIPTIONAL REGULATORY PROTEIN"/>
    <property type="match status" value="1"/>
</dbReference>
<keyword evidence="7" id="KW-1185">Reference proteome</keyword>
<dbReference type="Proteomes" id="UP001154312">
    <property type="component" value="Unassembled WGS sequence"/>
</dbReference>
<protein>
    <submittedName>
        <fullName evidence="6">Crp/Fnr family transcriptional regulator</fullName>
    </submittedName>
</protein>
<dbReference type="Pfam" id="PF13545">
    <property type="entry name" value="HTH_Crp_2"/>
    <property type="match status" value="1"/>
</dbReference>
<keyword evidence="3" id="KW-0804">Transcription</keyword>
<dbReference type="SMART" id="SM00419">
    <property type="entry name" value="HTH_CRP"/>
    <property type="match status" value="1"/>
</dbReference>
<dbReference type="InterPro" id="IPR014710">
    <property type="entry name" value="RmlC-like_jellyroll"/>
</dbReference>
<dbReference type="InterPro" id="IPR000595">
    <property type="entry name" value="cNMP-bd_dom"/>
</dbReference>
<gene>
    <name evidence="6" type="ORF">L7E55_00065</name>
</gene>
<feature type="domain" description="HTH crp-type" evidence="5">
    <location>
        <begin position="145"/>
        <end position="219"/>
    </location>
</feature>
<dbReference type="SUPFAM" id="SSF46785">
    <property type="entry name" value="Winged helix' DNA-binding domain"/>
    <property type="match status" value="1"/>
</dbReference>
<dbReference type="PROSITE" id="PS51063">
    <property type="entry name" value="HTH_CRP_2"/>
    <property type="match status" value="1"/>
</dbReference>
<dbReference type="RefSeq" id="WP_277441910.1">
    <property type="nucleotide sequence ID" value="NZ_JAKOAV010000001.1"/>
</dbReference>
<accession>A0A9X4GZZ6</accession>
<dbReference type="PROSITE" id="PS00889">
    <property type="entry name" value="CNMP_BINDING_2"/>
    <property type="match status" value="1"/>
</dbReference>
<evidence type="ECO:0000313" key="7">
    <source>
        <dbReference type="Proteomes" id="UP001154312"/>
    </source>
</evidence>
<dbReference type="InterPro" id="IPR036388">
    <property type="entry name" value="WH-like_DNA-bd_sf"/>
</dbReference>
<reference evidence="6" key="1">
    <citation type="submission" date="2022-02" db="EMBL/GenBank/DDBJ databases">
        <authorList>
            <person name="Leng L."/>
        </authorList>
    </citation>
    <scope>NUCLEOTIDE SEQUENCE</scope>
    <source>
        <strain evidence="6">JI</strain>
    </source>
</reference>
<dbReference type="InterPro" id="IPR036390">
    <property type="entry name" value="WH_DNA-bd_sf"/>
</dbReference>
<evidence type="ECO:0000259" key="5">
    <source>
        <dbReference type="PROSITE" id="PS51063"/>
    </source>
</evidence>
<name>A0A9X4GZZ6_9FIRM</name>
<comment type="caution">
    <text evidence="6">The sequence shown here is derived from an EMBL/GenBank/DDBJ whole genome shotgun (WGS) entry which is preliminary data.</text>
</comment>
<evidence type="ECO:0000313" key="6">
    <source>
        <dbReference type="EMBL" id="MDF9406765.1"/>
    </source>
</evidence>
<feature type="domain" description="Cyclic nucleotide-binding" evidence="4">
    <location>
        <begin position="11"/>
        <end position="114"/>
    </location>
</feature>
<dbReference type="SUPFAM" id="SSF51206">
    <property type="entry name" value="cAMP-binding domain-like"/>
    <property type="match status" value="1"/>
</dbReference>
<dbReference type="PANTHER" id="PTHR24567:SF74">
    <property type="entry name" value="HTH-TYPE TRANSCRIPTIONAL REGULATOR ARCR"/>
    <property type="match status" value="1"/>
</dbReference>
<dbReference type="PROSITE" id="PS00042">
    <property type="entry name" value="HTH_CRP_1"/>
    <property type="match status" value="1"/>
</dbReference>
<evidence type="ECO:0000259" key="4">
    <source>
        <dbReference type="PROSITE" id="PS50042"/>
    </source>
</evidence>
<dbReference type="InterPro" id="IPR050397">
    <property type="entry name" value="Env_Response_Regulators"/>
</dbReference>
<dbReference type="InterPro" id="IPR018490">
    <property type="entry name" value="cNMP-bd_dom_sf"/>
</dbReference>
<dbReference type="EMBL" id="JAKOAV010000001">
    <property type="protein sequence ID" value="MDF9406765.1"/>
    <property type="molecule type" value="Genomic_DNA"/>
</dbReference>
<dbReference type="InterPro" id="IPR018488">
    <property type="entry name" value="cNMP-bd_CS"/>
</dbReference>
<dbReference type="Gene3D" id="2.60.120.10">
    <property type="entry name" value="Jelly Rolls"/>
    <property type="match status" value="1"/>
</dbReference>
<dbReference type="GO" id="GO:0003700">
    <property type="term" value="F:DNA-binding transcription factor activity"/>
    <property type="evidence" value="ECO:0007669"/>
    <property type="project" value="InterPro"/>
</dbReference>
<dbReference type="PROSITE" id="PS50042">
    <property type="entry name" value="CNMP_BINDING_3"/>
    <property type="match status" value="1"/>
</dbReference>
<evidence type="ECO:0000256" key="2">
    <source>
        <dbReference type="ARBA" id="ARBA00023125"/>
    </source>
</evidence>
<organism evidence="6 7">
    <name type="scientific">Pelotomaculum isophthalicicum JI</name>
    <dbReference type="NCBI Taxonomy" id="947010"/>
    <lineage>
        <taxon>Bacteria</taxon>
        <taxon>Bacillati</taxon>
        <taxon>Bacillota</taxon>
        <taxon>Clostridia</taxon>
        <taxon>Eubacteriales</taxon>
        <taxon>Desulfotomaculaceae</taxon>
        <taxon>Pelotomaculum</taxon>
    </lineage>
</organism>
<dbReference type="Pfam" id="PF00027">
    <property type="entry name" value="cNMP_binding"/>
    <property type="match status" value="1"/>
</dbReference>
<evidence type="ECO:0000256" key="1">
    <source>
        <dbReference type="ARBA" id="ARBA00023015"/>
    </source>
</evidence>